<dbReference type="InterPro" id="IPR050482">
    <property type="entry name" value="Sensor_HK_TwoCompSys"/>
</dbReference>
<protein>
    <recommendedName>
        <fullName evidence="4">Signal transduction histidine kinase subgroup 3 dimerisation and phosphoacceptor domain-containing protein</fullName>
    </recommendedName>
</protein>
<evidence type="ECO:0000256" key="1">
    <source>
        <dbReference type="ARBA" id="ARBA00022679"/>
    </source>
</evidence>
<feature type="domain" description="Signal transduction histidine kinase subgroup 3 dimerisation and phosphoacceptor" evidence="4">
    <location>
        <begin position="119"/>
        <end position="177"/>
    </location>
</feature>
<accession>A0ABN2SX69</accession>
<evidence type="ECO:0000313" key="5">
    <source>
        <dbReference type="EMBL" id="GAA1993062.1"/>
    </source>
</evidence>
<dbReference type="InterPro" id="IPR036890">
    <property type="entry name" value="HATPase_C_sf"/>
</dbReference>
<organism evidence="5 6">
    <name type="scientific">Catenulispora subtropica</name>
    <dbReference type="NCBI Taxonomy" id="450798"/>
    <lineage>
        <taxon>Bacteria</taxon>
        <taxon>Bacillati</taxon>
        <taxon>Actinomycetota</taxon>
        <taxon>Actinomycetes</taxon>
        <taxon>Catenulisporales</taxon>
        <taxon>Catenulisporaceae</taxon>
        <taxon>Catenulispora</taxon>
    </lineage>
</organism>
<evidence type="ECO:0000259" key="4">
    <source>
        <dbReference type="Pfam" id="PF07730"/>
    </source>
</evidence>
<keyword evidence="1" id="KW-0808">Transferase</keyword>
<dbReference type="CDD" id="cd16917">
    <property type="entry name" value="HATPase_UhpB-NarQ-NarX-like"/>
    <property type="match status" value="1"/>
</dbReference>
<comment type="caution">
    <text evidence="5">The sequence shown here is derived from an EMBL/GenBank/DDBJ whole genome shotgun (WGS) entry which is preliminary data.</text>
</comment>
<keyword evidence="3" id="KW-0902">Two-component regulatory system</keyword>
<sequence>MHGMAARSAALLAGWATAPAARRERRRLAAELRTAIGHNICAMCRELRTVGFWQPEELAARLTRLTVIARHAALTVRTASRVIGEPAPARATTSSKSPAAVVVGIRTLVDLRRRAQARERARVARDLHDLLSFDLAAIVVQGELCLRLLHAGSGRLPAELERLPELAGRVLSELRTFTDGPLDLHLNEELDVSAVVLDAAGIRATVIGPGTALDRETDRVLSAVLREAVVNVLRHSAAGWCRVTVTATDDRVTLRVLNDGAPPLPTDVPVTGSATGSGLANLRTRTRGRLTAGHLPPDRFQLTAELPRRHRRMR</sequence>
<dbReference type="Pfam" id="PF07730">
    <property type="entry name" value="HisKA_3"/>
    <property type="match status" value="1"/>
</dbReference>
<evidence type="ECO:0000256" key="3">
    <source>
        <dbReference type="ARBA" id="ARBA00023012"/>
    </source>
</evidence>
<keyword evidence="6" id="KW-1185">Reference proteome</keyword>
<dbReference type="PANTHER" id="PTHR24421">
    <property type="entry name" value="NITRATE/NITRITE SENSOR PROTEIN NARX-RELATED"/>
    <property type="match status" value="1"/>
</dbReference>
<gene>
    <name evidence="5" type="ORF">GCM10009838_66280</name>
</gene>
<dbReference type="Gene3D" id="3.30.565.10">
    <property type="entry name" value="Histidine kinase-like ATPase, C-terminal domain"/>
    <property type="match status" value="1"/>
</dbReference>
<dbReference type="EMBL" id="BAAAQM010000049">
    <property type="protein sequence ID" value="GAA1993062.1"/>
    <property type="molecule type" value="Genomic_DNA"/>
</dbReference>
<reference evidence="5 6" key="1">
    <citation type="journal article" date="2019" name="Int. J. Syst. Evol. Microbiol.">
        <title>The Global Catalogue of Microorganisms (GCM) 10K type strain sequencing project: providing services to taxonomists for standard genome sequencing and annotation.</title>
        <authorList>
            <consortium name="The Broad Institute Genomics Platform"/>
            <consortium name="The Broad Institute Genome Sequencing Center for Infectious Disease"/>
            <person name="Wu L."/>
            <person name="Ma J."/>
        </authorList>
    </citation>
    <scope>NUCLEOTIDE SEQUENCE [LARGE SCALE GENOMIC DNA]</scope>
    <source>
        <strain evidence="5 6">JCM 16013</strain>
    </source>
</reference>
<keyword evidence="2" id="KW-0418">Kinase</keyword>
<evidence type="ECO:0000313" key="6">
    <source>
        <dbReference type="Proteomes" id="UP001499854"/>
    </source>
</evidence>
<dbReference type="Proteomes" id="UP001499854">
    <property type="component" value="Unassembled WGS sequence"/>
</dbReference>
<proteinExistence type="predicted"/>
<dbReference type="SUPFAM" id="SSF55874">
    <property type="entry name" value="ATPase domain of HSP90 chaperone/DNA topoisomerase II/histidine kinase"/>
    <property type="match status" value="1"/>
</dbReference>
<name>A0ABN2SX69_9ACTN</name>
<dbReference type="PANTHER" id="PTHR24421:SF63">
    <property type="entry name" value="SENSOR HISTIDINE KINASE DESK"/>
    <property type="match status" value="1"/>
</dbReference>
<evidence type="ECO:0000256" key="2">
    <source>
        <dbReference type="ARBA" id="ARBA00022777"/>
    </source>
</evidence>
<dbReference type="Gene3D" id="1.20.5.1930">
    <property type="match status" value="1"/>
</dbReference>
<dbReference type="InterPro" id="IPR011712">
    <property type="entry name" value="Sig_transdc_His_kin_sub3_dim/P"/>
</dbReference>